<dbReference type="PROSITE" id="PS51257">
    <property type="entry name" value="PROKAR_LIPOPROTEIN"/>
    <property type="match status" value="1"/>
</dbReference>
<dbReference type="RefSeq" id="WP_176329820.1">
    <property type="nucleotide sequence ID" value="NZ_MSLT01000012.1"/>
</dbReference>
<name>A0A251XAM3_9GAMM</name>
<dbReference type="AlphaFoldDB" id="A0A251XAM3"/>
<keyword evidence="2" id="KW-1134">Transmembrane beta strand</keyword>
<dbReference type="SUPFAM" id="SSF56954">
    <property type="entry name" value="Outer membrane efflux proteins (OEP)"/>
    <property type="match status" value="1"/>
</dbReference>
<dbReference type="PANTHER" id="PTHR30026:SF23">
    <property type="entry name" value="TO APRF-PUTATIVE OUTER MEMBRANE EFFLUX PROTEIN OR SECRETED ALKALINE PHOSPHATASE-RELATED"/>
    <property type="match status" value="1"/>
</dbReference>
<evidence type="ECO:0000256" key="3">
    <source>
        <dbReference type="ARBA" id="ARBA00022692"/>
    </source>
</evidence>
<evidence type="ECO:0008006" key="9">
    <source>
        <dbReference type="Google" id="ProtNLM"/>
    </source>
</evidence>
<protein>
    <recommendedName>
        <fullName evidence="9">Transporter</fullName>
    </recommendedName>
</protein>
<keyword evidence="4" id="KW-0472">Membrane</keyword>
<organism evidence="7 8">
    <name type="scientific">Thioflexithrix psekupsensis</name>
    <dbReference type="NCBI Taxonomy" id="1570016"/>
    <lineage>
        <taxon>Bacteria</taxon>
        <taxon>Pseudomonadati</taxon>
        <taxon>Pseudomonadota</taxon>
        <taxon>Gammaproteobacteria</taxon>
        <taxon>Thiotrichales</taxon>
        <taxon>Thioflexithrix</taxon>
    </lineage>
</organism>
<evidence type="ECO:0000313" key="7">
    <source>
        <dbReference type="EMBL" id="OUD14572.1"/>
    </source>
</evidence>
<feature type="compositionally biased region" description="Polar residues" evidence="6">
    <location>
        <begin position="74"/>
        <end position="93"/>
    </location>
</feature>
<proteinExistence type="predicted"/>
<dbReference type="GO" id="GO:1990281">
    <property type="term" value="C:efflux pump complex"/>
    <property type="evidence" value="ECO:0007669"/>
    <property type="project" value="TreeGrafter"/>
</dbReference>
<feature type="region of interest" description="Disordered" evidence="6">
    <location>
        <begin position="66"/>
        <end position="93"/>
    </location>
</feature>
<evidence type="ECO:0000256" key="2">
    <source>
        <dbReference type="ARBA" id="ARBA00022452"/>
    </source>
</evidence>
<keyword evidence="3" id="KW-0812">Transmembrane</keyword>
<accession>A0A251XAM3</accession>
<keyword evidence="8" id="KW-1185">Reference proteome</keyword>
<comment type="subcellular location">
    <subcellularLocation>
        <location evidence="1">Cell outer membrane</location>
    </subcellularLocation>
</comment>
<dbReference type="EMBL" id="MSLT01000012">
    <property type="protein sequence ID" value="OUD14572.1"/>
    <property type="molecule type" value="Genomic_DNA"/>
</dbReference>
<reference evidence="7 8" key="1">
    <citation type="submission" date="2016-12" db="EMBL/GenBank/DDBJ databases">
        <title>Thioflexothrix psekupsii D3 genome sequencing and assembly.</title>
        <authorList>
            <person name="Fomenkov A."/>
            <person name="Vincze T."/>
            <person name="Grabovich M."/>
            <person name="Anton B.P."/>
            <person name="Dubinina G."/>
            <person name="Orlova M."/>
            <person name="Belousova E."/>
            <person name="Roberts R.J."/>
        </authorList>
    </citation>
    <scope>NUCLEOTIDE SEQUENCE [LARGE SCALE GENOMIC DNA]</scope>
    <source>
        <strain evidence="7">D3</strain>
    </source>
</reference>
<evidence type="ECO:0000256" key="5">
    <source>
        <dbReference type="ARBA" id="ARBA00023237"/>
    </source>
</evidence>
<keyword evidence="5" id="KW-0998">Cell outer membrane</keyword>
<dbReference type="InterPro" id="IPR051906">
    <property type="entry name" value="TolC-like"/>
</dbReference>
<dbReference type="GO" id="GO:0015288">
    <property type="term" value="F:porin activity"/>
    <property type="evidence" value="ECO:0007669"/>
    <property type="project" value="TreeGrafter"/>
</dbReference>
<dbReference type="GO" id="GO:0009279">
    <property type="term" value="C:cell outer membrane"/>
    <property type="evidence" value="ECO:0007669"/>
    <property type="project" value="UniProtKB-SubCell"/>
</dbReference>
<dbReference type="Gene3D" id="1.20.1600.10">
    <property type="entry name" value="Outer membrane efflux proteins (OEP)"/>
    <property type="match status" value="1"/>
</dbReference>
<comment type="caution">
    <text evidence="7">The sequence shown here is derived from an EMBL/GenBank/DDBJ whole genome shotgun (WGS) entry which is preliminary data.</text>
</comment>
<gene>
    <name evidence="7" type="ORF">TPSD3_09805</name>
</gene>
<evidence type="ECO:0000313" key="8">
    <source>
        <dbReference type="Proteomes" id="UP000194798"/>
    </source>
</evidence>
<evidence type="ECO:0000256" key="6">
    <source>
        <dbReference type="SAM" id="MobiDB-lite"/>
    </source>
</evidence>
<dbReference type="GO" id="GO:0015562">
    <property type="term" value="F:efflux transmembrane transporter activity"/>
    <property type="evidence" value="ECO:0007669"/>
    <property type="project" value="InterPro"/>
</dbReference>
<evidence type="ECO:0000256" key="4">
    <source>
        <dbReference type="ARBA" id="ARBA00023136"/>
    </source>
</evidence>
<sequence length="618" mass="69483">MNFLKPLTGSIAAVLTLSGCASTAHWEERYERLSDPLIQEYQEKALKLDNELLNYQVNLHAQSSPAVSRDITETSENSGTALTPTLTENSGDVSAPIPTSYQAWWQDLLKQSFNKNTKPTYATLSDLFIAAANHSHQIRVFSDLPLIRRTSIDEAEGRFDLHAFAEAVYREEDEPIGSTLQTGRSQGRFKEEEWFVKAGVRKPLITGGEIELSQRLGVLDNNSEFLIPHDQGHARLALSFRQPLLNGSGITYNDSTIAVAKVDHEIALDEFVRQTEAHLLEIHRSYWGLYLERANLLQKKKLVAETQTLVDELAARLGIDTLASDLQMARATLAVRQTDSIRAEQAVRNAEGKLLALINSPDLPLTRELELIPNDNPVLTAHAVELSHAVQRALQHRPEIKQAFKQLKAGVIRLQMAEKEILPILDFILTGYLAGLEGDRDYNQAFKNEFDIGGPGYSVGLLFDMPLDNQVAKARERRRQLEVRQLVSQLRTTIDTVLLEVQVAAREVDTAFREFNSAYAAMQASEAHLNTLSDRRKLSQNQQTDLQRLLDAQANLTQREHAFLMSYIAYNVSLMNLQRAQGQLLTVNKLEIVEETEEDSLEGLDLPILKIRPVSHRE</sequence>
<dbReference type="PANTHER" id="PTHR30026">
    <property type="entry name" value="OUTER MEMBRANE PROTEIN TOLC"/>
    <property type="match status" value="1"/>
</dbReference>
<dbReference type="Proteomes" id="UP000194798">
    <property type="component" value="Unassembled WGS sequence"/>
</dbReference>
<evidence type="ECO:0000256" key="1">
    <source>
        <dbReference type="ARBA" id="ARBA00004442"/>
    </source>
</evidence>